<feature type="signal peptide" evidence="1">
    <location>
        <begin position="1"/>
        <end position="24"/>
    </location>
</feature>
<evidence type="ECO:0000256" key="1">
    <source>
        <dbReference type="SAM" id="SignalP"/>
    </source>
</evidence>
<keyword evidence="3" id="KW-1185">Reference proteome</keyword>
<dbReference type="SUPFAM" id="SSF51445">
    <property type="entry name" value="(Trans)glycosidases"/>
    <property type="match status" value="1"/>
</dbReference>
<organism evidence="2 3">
    <name type="scientific">Candidatus Omnitrophus magneticus</name>
    <dbReference type="NCBI Taxonomy" id="1609969"/>
    <lineage>
        <taxon>Bacteria</taxon>
        <taxon>Pseudomonadati</taxon>
        <taxon>Candidatus Omnitrophota</taxon>
        <taxon>Candidatus Omnitrophus</taxon>
    </lineage>
</organism>
<accession>A0A0F0CM55</accession>
<evidence type="ECO:0000313" key="3">
    <source>
        <dbReference type="Proteomes" id="UP000033428"/>
    </source>
</evidence>
<evidence type="ECO:0008006" key="4">
    <source>
        <dbReference type="Google" id="ProtNLM"/>
    </source>
</evidence>
<name>A0A0F0CM55_9BACT</name>
<proteinExistence type="predicted"/>
<dbReference type="AlphaFoldDB" id="A0A0F0CM55"/>
<reference evidence="2 3" key="1">
    <citation type="submission" date="2015-02" db="EMBL/GenBank/DDBJ databases">
        <title>Single-cell genomics of uncultivated deep-branching MTB reveals a conserved set of magnetosome genes.</title>
        <authorList>
            <person name="Kolinko S."/>
            <person name="Richter M."/>
            <person name="Glockner F.O."/>
            <person name="Brachmann A."/>
            <person name="Schuler D."/>
        </authorList>
    </citation>
    <scope>NUCLEOTIDE SEQUENCE [LARGE SCALE GENOMIC DNA]</scope>
    <source>
        <strain evidence="2">SKK-01</strain>
    </source>
</reference>
<dbReference type="PATRIC" id="fig|1609969.3.peg.1911"/>
<protein>
    <recommendedName>
        <fullName evidence="4">Secreted protein</fullName>
    </recommendedName>
</protein>
<dbReference type="Pfam" id="PF22612">
    <property type="entry name" value="GH113"/>
    <property type="match status" value="1"/>
</dbReference>
<evidence type="ECO:0000313" key="2">
    <source>
        <dbReference type="EMBL" id="KJJ84322.1"/>
    </source>
</evidence>
<dbReference type="InterPro" id="IPR055151">
    <property type="entry name" value="GH113"/>
</dbReference>
<feature type="chain" id="PRO_5002437055" description="Secreted protein" evidence="1">
    <location>
        <begin position="25"/>
        <end position="361"/>
    </location>
</feature>
<sequence>MKYYNIPLALLFLFLLAQTTPVSAKTDSYPQKGVCYVSWEKDKYQSIYSDQSLESLARVGVEYIAIVVTYYQETCSDTQIKATKLTPSDTSIIHAIKKAHSLGLKVMLKPHIDLINPTKDVYSINQCRSDIGFTNDQEWEKWFKEYQKLILHYAKMAKDLNVDLFCIGTELSFTTQKDSLWRTEIIKKVRDVYPGKIVYAANWDDYKDVKFWDDLDYIGIDAYFPLSSNTNPTLSELKNGWIKWKKEIEKFIAKTNKPVIFTEIGYTSGIKAHITPWETPMIGNVSLDLQTKCYQSFFETIWNSPWLEGVYWWKWSPSVYAGGINNRDYTPQNKPAQKILEKYYKNYSSDISDKKYTLAQN</sequence>
<dbReference type="Proteomes" id="UP000033428">
    <property type="component" value="Unassembled WGS sequence"/>
</dbReference>
<gene>
    <name evidence="2" type="ORF">OMAG_001785</name>
</gene>
<dbReference type="InterPro" id="IPR017853">
    <property type="entry name" value="GH"/>
</dbReference>
<dbReference type="Gene3D" id="3.20.20.80">
    <property type="entry name" value="Glycosidases"/>
    <property type="match status" value="1"/>
</dbReference>
<dbReference type="EMBL" id="JYNY01000372">
    <property type="protein sequence ID" value="KJJ84322.1"/>
    <property type="molecule type" value="Genomic_DNA"/>
</dbReference>
<comment type="caution">
    <text evidence="2">The sequence shown here is derived from an EMBL/GenBank/DDBJ whole genome shotgun (WGS) entry which is preliminary data.</text>
</comment>
<keyword evidence="1" id="KW-0732">Signal</keyword>
<dbReference type="CDD" id="cd19608">
    <property type="entry name" value="GH113_mannanase-like"/>
    <property type="match status" value="1"/>
</dbReference>